<dbReference type="AlphaFoldDB" id="A0A176WKV5"/>
<accession>A0A176WKV5</accession>
<feature type="domain" description="NADP-dependent oxidoreductase" evidence="1">
    <location>
        <begin position="19"/>
        <end position="301"/>
    </location>
</feature>
<dbReference type="SUPFAM" id="SSF51430">
    <property type="entry name" value="NAD(P)-linked oxidoreductase"/>
    <property type="match status" value="1"/>
</dbReference>
<protein>
    <recommendedName>
        <fullName evidence="1">NADP-dependent oxidoreductase domain-containing protein</fullName>
    </recommendedName>
</protein>
<dbReference type="InterPro" id="IPR044479">
    <property type="entry name" value="LGALDH-like"/>
</dbReference>
<dbReference type="EMBL" id="LVLJ01000668">
    <property type="protein sequence ID" value="OAE33263.1"/>
    <property type="molecule type" value="Genomic_DNA"/>
</dbReference>
<reference evidence="2" key="2">
    <citation type="journal article" date="2019" name="Curr. Biol.">
        <title>Chromatin organization in early land plants reveals an ancestral association between H3K27me3, transposons, and constitutive heterochromatin.</title>
        <authorList>
            <person name="Montgomery S.A."/>
            <person name="Tanizawa Y."/>
            <person name="Galik B."/>
            <person name="Wang N."/>
            <person name="Ito T."/>
            <person name="Mochizuki T."/>
            <person name="Akimcheva S."/>
            <person name="Bowman J."/>
            <person name="Cognat V."/>
            <person name="Drouard L."/>
            <person name="Ekker H."/>
            <person name="Houng S."/>
            <person name="Kohchi T."/>
            <person name="Lin S."/>
            <person name="Liu L.D."/>
            <person name="Nakamura Y."/>
            <person name="Valeeva L.R."/>
            <person name="Shakirov E.V."/>
            <person name="Shippen D.E."/>
            <person name="Wei W."/>
            <person name="Yagura M."/>
            <person name="Yamaoka S."/>
            <person name="Yamato K.T."/>
            <person name="Liu C."/>
            <person name="Berger F."/>
        </authorList>
    </citation>
    <scope>NUCLEOTIDE SEQUENCE [LARGE SCALE GENOMIC DNA]</scope>
    <source>
        <strain evidence="2">Tak-1</strain>
    </source>
</reference>
<evidence type="ECO:0000313" key="2">
    <source>
        <dbReference type="EMBL" id="BBN00038.1"/>
    </source>
</evidence>
<dbReference type="GO" id="GO:0005829">
    <property type="term" value="C:cytosol"/>
    <property type="evidence" value="ECO:0007669"/>
    <property type="project" value="TreeGrafter"/>
</dbReference>
<dbReference type="PANTHER" id="PTHR42686">
    <property type="entry name" value="GH17980P-RELATED"/>
    <property type="match status" value="1"/>
</dbReference>
<evidence type="ECO:0000313" key="3">
    <source>
        <dbReference type="EMBL" id="OAE33263.1"/>
    </source>
</evidence>
<dbReference type="Pfam" id="PF00248">
    <property type="entry name" value="Aldo_ket_red"/>
    <property type="match status" value="1"/>
</dbReference>
<dbReference type="PANTHER" id="PTHR42686:SF1">
    <property type="entry name" value="GH17980P-RELATED"/>
    <property type="match status" value="1"/>
</dbReference>
<sequence length="320" mass="34380">MGSLGLRELGATGLKVSCLGFGASPLGNVFGNKVTEADAIASVNEAVRLGINFFDCSPYYGDTLAETMLGKCLKALPVPREQYVLSTKVGRYGAGFDFSADRVTASVDESMKRLNVDYIDIIQCHDIEFASLDQIIAETIPALQKLKEAGKVRFIGITGLPLKIYQYVLDRVPPGTVDVILSYCHYGLNDNSLLNSLPYLKSKGVGVISASPLSMGLLTPQGPPEWHPAPQELKDACAAAAAHCQSKGKDITKLALQYSLSNPDIATVLVGMCSVEQVRSNVQAALEVSNGLDSELLDEVESILQPVKNISWPMGRDENN</sequence>
<dbReference type="EMBL" id="AP019866">
    <property type="protein sequence ID" value="BBN00038.1"/>
    <property type="molecule type" value="Genomic_DNA"/>
</dbReference>
<keyword evidence="4" id="KW-1185">Reference proteome</keyword>
<dbReference type="Proteomes" id="UP001162541">
    <property type="component" value="Chromosome 1"/>
</dbReference>
<proteinExistence type="predicted"/>
<dbReference type="Proteomes" id="UP000077202">
    <property type="component" value="Unassembled WGS sequence"/>
</dbReference>
<dbReference type="FunFam" id="3.20.20.100:FF:000011">
    <property type="entry name" value="Aldo/keto reductase"/>
    <property type="match status" value="1"/>
</dbReference>
<dbReference type="InterPro" id="IPR020471">
    <property type="entry name" value="AKR"/>
</dbReference>
<evidence type="ECO:0000313" key="4">
    <source>
        <dbReference type="Proteomes" id="UP000077202"/>
    </source>
</evidence>
<reference evidence="5" key="3">
    <citation type="journal article" date="2020" name="Curr. Biol.">
        <title>Chromatin organization in early land plants reveals an ancestral association between H3K27me3, transposons, and constitutive heterochromatin.</title>
        <authorList>
            <person name="Montgomery S.A."/>
            <person name="Tanizawa Y."/>
            <person name="Galik B."/>
            <person name="Wang N."/>
            <person name="Ito T."/>
            <person name="Mochizuki T."/>
            <person name="Akimcheva S."/>
            <person name="Bowman J.L."/>
            <person name="Cognat V."/>
            <person name="Marechal-Drouard L."/>
            <person name="Ekker H."/>
            <person name="Hong S.F."/>
            <person name="Kohchi T."/>
            <person name="Lin S.S."/>
            <person name="Liu L.D."/>
            <person name="Nakamura Y."/>
            <person name="Valeeva L.R."/>
            <person name="Shakirov E.V."/>
            <person name="Shippen D.E."/>
            <person name="Wei W.L."/>
            <person name="Yagura M."/>
            <person name="Yamaoka S."/>
            <person name="Yamato K.T."/>
            <person name="Liu C."/>
            <person name="Berger F."/>
        </authorList>
    </citation>
    <scope>NUCLEOTIDE SEQUENCE [LARGE SCALE GENOMIC DNA]</scope>
    <source>
        <strain evidence="5">Tak-1</strain>
    </source>
</reference>
<dbReference type="Gene3D" id="3.20.20.100">
    <property type="entry name" value="NADP-dependent oxidoreductase domain"/>
    <property type="match status" value="1"/>
</dbReference>
<evidence type="ECO:0000313" key="5">
    <source>
        <dbReference type="Proteomes" id="UP001162541"/>
    </source>
</evidence>
<dbReference type="GO" id="GO:0019853">
    <property type="term" value="P:L-ascorbic acid biosynthetic process"/>
    <property type="evidence" value="ECO:0007669"/>
    <property type="project" value="TreeGrafter"/>
</dbReference>
<name>A0A176WKV5_MARPO</name>
<evidence type="ECO:0000259" key="1">
    <source>
        <dbReference type="Pfam" id="PF00248"/>
    </source>
</evidence>
<dbReference type="InterPro" id="IPR036812">
    <property type="entry name" value="NAD(P)_OxRdtase_dom_sf"/>
</dbReference>
<dbReference type="CDD" id="cd19163">
    <property type="entry name" value="AKR_galDH"/>
    <property type="match status" value="1"/>
</dbReference>
<reference evidence="3 4" key="1">
    <citation type="submission" date="2016-03" db="EMBL/GenBank/DDBJ databases">
        <title>Mechanisms controlling the formation of the plant cell surface in tip-growing cells are functionally conserved among land plants.</title>
        <authorList>
            <person name="Honkanen S."/>
            <person name="Jones V.A."/>
            <person name="Morieri G."/>
            <person name="Champion C."/>
            <person name="Hetherington A.J."/>
            <person name="Kelly S."/>
            <person name="Saint-Marcoux D."/>
            <person name="Proust H."/>
            <person name="Prescott H."/>
            <person name="Dolan L."/>
        </authorList>
    </citation>
    <scope>NUCLEOTIDE SEQUENCE [LARGE SCALE GENOMIC DNA]</scope>
    <source>
        <strain evidence="4">cv. Tak-1 and cv. Tak-2</strain>
        <tissue evidence="3">Whole gametophyte</tissue>
    </source>
</reference>
<dbReference type="InterPro" id="IPR023210">
    <property type="entry name" value="NADP_OxRdtase_dom"/>
</dbReference>
<organism evidence="3 4">
    <name type="scientific">Marchantia polymorpha subsp. ruderalis</name>
    <dbReference type="NCBI Taxonomy" id="1480154"/>
    <lineage>
        <taxon>Eukaryota</taxon>
        <taxon>Viridiplantae</taxon>
        <taxon>Streptophyta</taxon>
        <taxon>Embryophyta</taxon>
        <taxon>Marchantiophyta</taxon>
        <taxon>Marchantiopsida</taxon>
        <taxon>Marchantiidae</taxon>
        <taxon>Marchantiales</taxon>
        <taxon>Marchantiaceae</taxon>
        <taxon>Marchantia</taxon>
    </lineage>
</organism>
<dbReference type="GO" id="GO:0010349">
    <property type="term" value="F:L-galactose dehydrogenase activity"/>
    <property type="evidence" value="ECO:0007669"/>
    <property type="project" value="InterPro"/>
</dbReference>
<gene>
    <name evidence="3" type="ORF">AXG93_1200s1250</name>
    <name evidence="2" type="ORF">Mp_1g25910</name>
</gene>